<dbReference type="InterPro" id="IPR000873">
    <property type="entry name" value="AMP-dep_synth/lig_dom"/>
</dbReference>
<dbReference type="EMBL" id="JACHWB010000004">
    <property type="protein sequence ID" value="MBB3020218.1"/>
    <property type="molecule type" value="Genomic_DNA"/>
</dbReference>
<feature type="domain" description="AMP-dependent synthetase/ligase" evidence="8">
    <location>
        <begin position="32"/>
        <end position="412"/>
    </location>
</feature>
<dbReference type="InterPro" id="IPR042099">
    <property type="entry name" value="ANL_N_sf"/>
</dbReference>
<evidence type="ECO:0000256" key="5">
    <source>
        <dbReference type="ARBA" id="ARBA00026121"/>
    </source>
</evidence>
<comment type="pathway">
    <text evidence="2">Lipid metabolism; fatty acid beta-oxidation.</text>
</comment>
<dbReference type="AlphaFoldDB" id="A0A7W4VN72"/>
<protein>
    <recommendedName>
        <fullName evidence="6">Long-chain-fatty-acid--CoA ligase</fullName>
        <ecNumber evidence="5">6.2.1.3</ecNumber>
    </recommendedName>
    <alternativeName>
        <fullName evidence="7">Long-chain acyl-CoA synthetase</fullName>
    </alternativeName>
</protein>
<dbReference type="InterPro" id="IPR017618">
    <property type="entry name" value="Dicarboxylate-CoA_ligase_PimA"/>
</dbReference>
<comment type="caution">
    <text evidence="10">The sequence shown here is derived from an EMBL/GenBank/DDBJ whole genome shotgun (WGS) entry which is preliminary data.</text>
</comment>
<comment type="subcellular location">
    <subcellularLocation>
        <location evidence="1">Membrane</location>
        <topology evidence="1">Peripheral membrane protein</topology>
    </subcellularLocation>
</comment>
<evidence type="ECO:0000256" key="3">
    <source>
        <dbReference type="ARBA" id="ARBA00022598"/>
    </source>
</evidence>
<dbReference type="Gene3D" id="3.30.300.30">
    <property type="match status" value="1"/>
</dbReference>
<dbReference type="Proteomes" id="UP000532010">
    <property type="component" value="Unassembled WGS sequence"/>
</dbReference>
<keyword evidence="3 10" id="KW-0436">Ligase</keyword>
<keyword evidence="4" id="KW-0472">Membrane</keyword>
<reference evidence="10 11" key="1">
    <citation type="submission" date="2020-08" db="EMBL/GenBank/DDBJ databases">
        <title>The Agave Microbiome: Exploring the role of microbial communities in plant adaptations to desert environments.</title>
        <authorList>
            <person name="Partida-Martinez L.P."/>
        </authorList>
    </citation>
    <scope>NUCLEOTIDE SEQUENCE [LARGE SCALE GENOMIC DNA]</scope>
    <source>
        <strain evidence="10 11">AT3.9</strain>
    </source>
</reference>
<dbReference type="Gene3D" id="3.40.50.12780">
    <property type="entry name" value="N-terminal domain of ligase-like"/>
    <property type="match status" value="1"/>
</dbReference>
<evidence type="ECO:0000256" key="2">
    <source>
        <dbReference type="ARBA" id="ARBA00005005"/>
    </source>
</evidence>
<dbReference type="Pfam" id="PF13193">
    <property type="entry name" value="AMP-binding_C"/>
    <property type="match status" value="1"/>
</dbReference>
<dbReference type="InterPro" id="IPR050237">
    <property type="entry name" value="ATP-dep_AMP-bd_enzyme"/>
</dbReference>
<dbReference type="NCBIfam" id="TIGR03205">
    <property type="entry name" value="pimA"/>
    <property type="match status" value="1"/>
</dbReference>
<organism evidence="10 11">
    <name type="scientific">Microvirga lupini</name>
    <dbReference type="NCBI Taxonomy" id="420324"/>
    <lineage>
        <taxon>Bacteria</taxon>
        <taxon>Pseudomonadati</taxon>
        <taxon>Pseudomonadota</taxon>
        <taxon>Alphaproteobacteria</taxon>
        <taxon>Hyphomicrobiales</taxon>
        <taxon>Methylobacteriaceae</taxon>
        <taxon>Microvirga</taxon>
    </lineage>
</organism>
<evidence type="ECO:0000256" key="4">
    <source>
        <dbReference type="ARBA" id="ARBA00023136"/>
    </source>
</evidence>
<dbReference type="GO" id="GO:0004467">
    <property type="term" value="F:long-chain fatty acid-CoA ligase activity"/>
    <property type="evidence" value="ECO:0007669"/>
    <property type="project" value="UniProtKB-EC"/>
</dbReference>
<sequence>MNRTAFPWERSYPPGVRWDAPIVPSTLPRLLDDAVAAYGDRPAIEYRDQPISYTEIGRQADAFAAALLRSSIDITGAVALYLPNTPYHPYAFFGAAKAGIRLAHLSPLDAERELAHKLHDSGARVLVTTNLASMLSMALKLLDAGHVDRLIVGEDAAWGPCPAPTMPIPERPDVITFEDFTRDAAPPAQWPAITPDHIALLQYTGGTTGTPKGAILTHSNLTAAVAMYEAWFGPQLNTRPGEQRVICVLPLFHIFALTTILLRQIRNGNQILLRLRFDPETTLRDIEVKRATAFPGVPTMWIALANYPGIENRDFSSMIHCSSGGAPLPVEVGERFHRLTGQRLLGGWGMTETSPAGTNLPIKGPPKPGSIGIPMPGVELDIVSLDEPRRLLGVRETGELRVRGLNVSRGYWNKPKETAEVFTPDGFLTGDIGYRDEDGYFFIVDRRKDMIISGGFNVYPQVIEQAVYEHPQVEEALVIGIPDTYRGEAAKVFVKLKNGAPGFTLDELQTFLADKIGKHEMPAALEIREALPRTSVGKLSKIELREDERRKAENVTS</sequence>
<dbReference type="PROSITE" id="PS00455">
    <property type="entry name" value="AMP_BINDING"/>
    <property type="match status" value="1"/>
</dbReference>
<accession>A0A7W4VN72</accession>
<proteinExistence type="predicted"/>
<evidence type="ECO:0000256" key="6">
    <source>
        <dbReference type="ARBA" id="ARBA00039545"/>
    </source>
</evidence>
<dbReference type="PANTHER" id="PTHR43767:SF8">
    <property type="entry name" value="LONG-CHAIN-FATTY-ACID--COA LIGASE"/>
    <property type="match status" value="1"/>
</dbReference>
<keyword evidence="11" id="KW-1185">Reference proteome</keyword>
<evidence type="ECO:0000256" key="1">
    <source>
        <dbReference type="ARBA" id="ARBA00004170"/>
    </source>
</evidence>
<name>A0A7W4VN72_9HYPH</name>
<evidence type="ECO:0000256" key="7">
    <source>
        <dbReference type="ARBA" id="ARBA00042773"/>
    </source>
</evidence>
<dbReference type="Pfam" id="PF00501">
    <property type="entry name" value="AMP-binding"/>
    <property type="match status" value="1"/>
</dbReference>
<evidence type="ECO:0000313" key="11">
    <source>
        <dbReference type="Proteomes" id="UP000532010"/>
    </source>
</evidence>
<dbReference type="EC" id="6.2.1.3" evidence="5"/>
<evidence type="ECO:0000313" key="10">
    <source>
        <dbReference type="EMBL" id="MBB3020218.1"/>
    </source>
</evidence>
<dbReference type="GO" id="GO:0016020">
    <property type="term" value="C:membrane"/>
    <property type="evidence" value="ECO:0007669"/>
    <property type="project" value="UniProtKB-SubCell"/>
</dbReference>
<dbReference type="RefSeq" id="WP_183452012.1">
    <property type="nucleotide sequence ID" value="NZ_JACHWB010000004.1"/>
</dbReference>
<feature type="domain" description="AMP-binding enzyme C-terminal" evidence="9">
    <location>
        <begin position="463"/>
        <end position="538"/>
    </location>
</feature>
<evidence type="ECO:0000259" key="8">
    <source>
        <dbReference type="Pfam" id="PF00501"/>
    </source>
</evidence>
<gene>
    <name evidence="10" type="ORF">FHR70_003299</name>
</gene>
<dbReference type="PANTHER" id="PTHR43767">
    <property type="entry name" value="LONG-CHAIN-FATTY-ACID--COA LIGASE"/>
    <property type="match status" value="1"/>
</dbReference>
<dbReference type="SUPFAM" id="SSF56801">
    <property type="entry name" value="Acetyl-CoA synthetase-like"/>
    <property type="match status" value="1"/>
</dbReference>
<evidence type="ECO:0000259" key="9">
    <source>
        <dbReference type="Pfam" id="PF13193"/>
    </source>
</evidence>
<dbReference type="InterPro" id="IPR020845">
    <property type="entry name" value="AMP-binding_CS"/>
</dbReference>
<dbReference type="InterPro" id="IPR045851">
    <property type="entry name" value="AMP-bd_C_sf"/>
</dbReference>
<dbReference type="CDD" id="cd05936">
    <property type="entry name" value="FC-FACS_FadD_like"/>
    <property type="match status" value="1"/>
</dbReference>
<dbReference type="InterPro" id="IPR025110">
    <property type="entry name" value="AMP-bd_C"/>
</dbReference>